<keyword evidence="1" id="KW-1133">Transmembrane helix</keyword>
<comment type="caution">
    <text evidence="2">The sequence shown here is derived from an EMBL/GenBank/DDBJ whole genome shotgun (WGS) entry which is preliminary data.</text>
</comment>
<keyword evidence="1" id="KW-0472">Membrane</keyword>
<protein>
    <recommendedName>
        <fullName evidence="4">DUF1109 family protein</fullName>
    </recommendedName>
</protein>
<dbReference type="AlphaFoldDB" id="A0A9W6IZX8"/>
<sequence>MRTTQLIDALATDAGTKPIRFGRVFWAATILAALGGACVFFALLGPRADVMAAAETVRFLFKFVVTIALAVTAAVVLRRLTRPGAELGTVRFALFVAPALLALAVVMELTVTSHDSWTARLVGHNALFCLTMAPVLSALPLAAILIALRRSAPSSPAAAGAVAGLLAGGIGATFYAAHCVDDSPLFVAVWYPLAIGLVTLAGAAIGARLLRW</sequence>
<evidence type="ECO:0008006" key="4">
    <source>
        <dbReference type="Google" id="ProtNLM"/>
    </source>
</evidence>
<evidence type="ECO:0000313" key="3">
    <source>
        <dbReference type="Proteomes" id="UP001143372"/>
    </source>
</evidence>
<feature type="transmembrane region" description="Helical" evidence="1">
    <location>
        <begin position="24"/>
        <end position="44"/>
    </location>
</feature>
<dbReference type="Pfam" id="PF06532">
    <property type="entry name" value="NrsF"/>
    <property type="match status" value="1"/>
</dbReference>
<feature type="transmembrane region" description="Helical" evidence="1">
    <location>
        <begin position="92"/>
        <end position="113"/>
    </location>
</feature>
<evidence type="ECO:0000256" key="1">
    <source>
        <dbReference type="SAM" id="Phobius"/>
    </source>
</evidence>
<proteinExistence type="predicted"/>
<reference evidence="2" key="2">
    <citation type="submission" date="2023-01" db="EMBL/GenBank/DDBJ databases">
        <authorList>
            <person name="Sun Q."/>
            <person name="Evtushenko L."/>
        </authorList>
    </citation>
    <scope>NUCLEOTIDE SEQUENCE</scope>
    <source>
        <strain evidence="2">VKM B-2347</strain>
    </source>
</reference>
<keyword evidence="3" id="KW-1185">Reference proteome</keyword>
<keyword evidence="1" id="KW-0812">Transmembrane</keyword>
<dbReference type="Proteomes" id="UP001143372">
    <property type="component" value="Unassembled WGS sequence"/>
</dbReference>
<name>A0A9W6IZX8_9HYPH</name>
<gene>
    <name evidence="2" type="ORF">GCM10008179_08590</name>
</gene>
<organism evidence="2 3">
    <name type="scientific">Hansschlegelia plantiphila</name>
    <dbReference type="NCBI Taxonomy" id="374655"/>
    <lineage>
        <taxon>Bacteria</taxon>
        <taxon>Pseudomonadati</taxon>
        <taxon>Pseudomonadota</taxon>
        <taxon>Alphaproteobacteria</taxon>
        <taxon>Hyphomicrobiales</taxon>
        <taxon>Methylopilaceae</taxon>
        <taxon>Hansschlegelia</taxon>
    </lineage>
</organism>
<feature type="transmembrane region" description="Helical" evidence="1">
    <location>
        <begin position="125"/>
        <end position="148"/>
    </location>
</feature>
<dbReference type="InterPro" id="IPR009495">
    <property type="entry name" value="NrsF"/>
</dbReference>
<dbReference type="EMBL" id="BSFI01000004">
    <property type="protein sequence ID" value="GLK67221.1"/>
    <property type="molecule type" value="Genomic_DNA"/>
</dbReference>
<feature type="transmembrane region" description="Helical" evidence="1">
    <location>
        <begin position="59"/>
        <end position="80"/>
    </location>
</feature>
<accession>A0A9W6IZX8</accession>
<reference evidence="2" key="1">
    <citation type="journal article" date="2014" name="Int. J. Syst. Evol. Microbiol.">
        <title>Complete genome sequence of Corynebacterium casei LMG S-19264T (=DSM 44701T), isolated from a smear-ripened cheese.</title>
        <authorList>
            <consortium name="US DOE Joint Genome Institute (JGI-PGF)"/>
            <person name="Walter F."/>
            <person name="Albersmeier A."/>
            <person name="Kalinowski J."/>
            <person name="Ruckert C."/>
        </authorList>
    </citation>
    <scope>NUCLEOTIDE SEQUENCE</scope>
    <source>
        <strain evidence="2">VKM B-2347</strain>
    </source>
</reference>
<feature type="transmembrane region" description="Helical" evidence="1">
    <location>
        <begin position="189"/>
        <end position="210"/>
    </location>
</feature>
<dbReference type="RefSeq" id="WP_271167475.1">
    <property type="nucleotide sequence ID" value="NZ_BSFI01000004.1"/>
</dbReference>
<evidence type="ECO:0000313" key="2">
    <source>
        <dbReference type="EMBL" id="GLK67221.1"/>
    </source>
</evidence>
<feature type="transmembrane region" description="Helical" evidence="1">
    <location>
        <begin position="157"/>
        <end position="177"/>
    </location>
</feature>